<dbReference type="Proteomes" id="UP001499988">
    <property type="component" value="Unassembled WGS sequence"/>
</dbReference>
<dbReference type="PANTHER" id="PTHR47816">
    <property type="entry name" value="RIBOSOMAL RNA SMALL SUBUNIT METHYLTRANSFERASE C"/>
    <property type="match status" value="1"/>
</dbReference>
<accession>A0ABP9EAW7</accession>
<evidence type="ECO:0000259" key="7">
    <source>
        <dbReference type="Pfam" id="PF05175"/>
    </source>
</evidence>
<proteinExistence type="inferred from homology"/>
<dbReference type="PRINTS" id="PR00507">
    <property type="entry name" value="N12N6MTFRASE"/>
</dbReference>
<dbReference type="InterPro" id="IPR007848">
    <property type="entry name" value="Small_mtfrase_dom"/>
</dbReference>
<dbReference type="InterPro" id="IPR023543">
    <property type="entry name" value="rRNA_ssu_MeTfrase_C"/>
</dbReference>
<comment type="catalytic activity">
    <reaction evidence="6">
        <text>guanosine(1207) in 16S rRNA + S-adenosyl-L-methionine = N(2)-methylguanosine(1207) in 16S rRNA + S-adenosyl-L-homocysteine + H(+)</text>
        <dbReference type="Rhea" id="RHEA:42736"/>
        <dbReference type="Rhea" id="RHEA-COMP:10213"/>
        <dbReference type="Rhea" id="RHEA-COMP:10214"/>
        <dbReference type="ChEBI" id="CHEBI:15378"/>
        <dbReference type="ChEBI" id="CHEBI:57856"/>
        <dbReference type="ChEBI" id="CHEBI:59789"/>
        <dbReference type="ChEBI" id="CHEBI:74269"/>
        <dbReference type="ChEBI" id="CHEBI:74481"/>
        <dbReference type="EC" id="2.1.1.172"/>
    </reaction>
</comment>
<keyword evidence="10" id="KW-1185">Reference proteome</keyword>
<comment type="function">
    <text evidence="6">Specifically methylates the guanine in position 1207 of 16S rRNA in the 30S particle.</text>
</comment>
<evidence type="ECO:0000256" key="3">
    <source>
        <dbReference type="ARBA" id="ARBA00022603"/>
    </source>
</evidence>
<evidence type="ECO:0000313" key="10">
    <source>
        <dbReference type="Proteomes" id="UP001499988"/>
    </source>
</evidence>
<dbReference type="SUPFAM" id="SSF53335">
    <property type="entry name" value="S-adenosyl-L-methionine-dependent methyltransferases"/>
    <property type="match status" value="1"/>
</dbReference>
<reference evidence="10" key="1">
    <citation type="journal article" date="2019" name="Int. J. Syst. Evol. Microbiol.">
        <title>The Global Catalogue of Microorganisms (GCM) 10K type strain sequencing project: providing services to taxonomists for standard genome sequencing and annotation.</title>
        <authorList>
            <consortium name="The Broad Institute Genomics Platform"/>
            <consortium name="The Broad Institute Genome Sequencing Center for Infectious Disease"/>
            <person name="Wu L."/>
            <person name="Ma J."/>
        </authorList>
    </citation>
    <scope>NUCLEOTIDE SEQUENCE [LARGE SCALE GENOMIC DNA]</scope>
    <source>
        <strain evidence="10">JCM 18401</strain>
    </source>
</reference>
<name>A0ABP9EAW7_9GAMM</name>
<dbReference type="PANTHER" id="PTHR47816:SF4">
    <property type="entry name" value="RIBOSOMAL RNA SMALL SUBUNIT METHYLTRANSFERASE C"/>
    <property type="match status" value="1"/>
</dbReference>
<dbReference type="GO" id="GO:0008168">
    <property type="term" value="F:methyltransferase activity"/>
    <property type="evidence" value="ECO:0007669"/>
    <property type="project" value="UniProtKB-KW"/>
</dbReference>
<evidence type="ECO:0000259" key="8">
    <source>
        <dbReference type="Pfam" id="PF08468"/>
    </source>
</evidence>
<comment type="caution">
    <text evidence="9">The sequence shown here is derived from an EMBL/GenBank/DDBJ whole genome shotgun (WGS) entry which is preliminary data.</text>
</comment>
<comment type="subcellular location">
    <subcellularLocation>
        <location evidence="6">Cytoplasm</location>
    </subcellularLocation>
</comment>
<keyword evidence="4 6" id="KW-0808">Transferase</keyword>
<evidence type="ECO:0000256" key="5">
    <source>
        <dbReference type="ARBA" id="ARBA00022691"/>
    </source>
</evidence>
<dbReference type="Gene3D" id="3.40.50.150">
    <property type="entry name" value="Vaccinia Virus protein VP39"/>
    <property type="match status" value="2"/>
</dbReference>
<keyword evidence="2 6" id="KW-0698">rRNA processing</keyword>
<feature type="domain" description="Methyltransferase small N-terminal" evidence="8">
    <location>
        <begin position="7"/>
        <end position="164"/>
    </location>
</feature>
<evidence type="ECO:0000256" key="1">
    <source>
        <dbReference type="ARBA" id="ARBA00022490"/>
    </source>
</evidence>
<dbReference type="EC" id="2.1.1.172" evidence="6"/>
<dbReference type="HAMAP" id="MF_01862">
    <property type="entry name" value="16SrRNA_methyltr_C"/>
    <property type="match status" value="1"/>
</dbReference>
<sequence>MTLTNPSRLVMKNTDLFTDCHLLLLNPDADLLLQELACVCASVTALTTDLMHYQRLSHSLPDNVTVHFAADLANVTLPALDVALIRLPKAREHLAYFTALAASVMPADGPILWVGDNKGGIRSAAKTAAPWCDNISKVASGAHCQMLHGINRAQKPWNLDDWWLNHTVPTPDGELILSSLPGVFGHGTLDQGTKLLLEHLPKIPQGRVLDFGCGDGIIGAFLAKRNPSIDLLMVDINAMALAASQRSANKAGVNAAVLASDGLSAVTGQFDLIVSNPPFHQGFDQTFDTARQFIRDAVKQLKPGGQLIIVANQHLPYGDDLNHAFGRVNIIGQDNKFKIYADRK</sequence>
<dbReference type="Pfam" id="PF08468">
    <property type="entry name" value="MTS_N"/>
    <property type="match status" value="1"/>
</dbReference>
<keyword evidence="5 6" id="KW-0949">S-adenosyl-L-methionine</keyword>
<dbReference type="Pfam" id="PF05175">
    <property type="entry name" value="MTS"/>
    <property type="match status" value="1"/>
</dbReference>
<dbReference type="InterPro" id="IPR002052">
    <property type="entry name" value="DNA_methylase_N6_adenine_CS"/>
</dbReference>
<keyword evidence="3 6" id="KW-0489">Methyltransferase</keyword>
<feature type="domain" description="Methyltransferase small" evidence="7">
    <location>
        <begin position="175"/>
        <end position="340"/>
    </location>
</feature>
<dbReference type="InterPro" id="IPR029063">
    <property type="entry name" value="SAM-dependent_MTases_sf"/>
</dbReference>
<dbReference type="PROSITE" id="PS00092">
    <property type="entry name" value="N6_MTASE"/>
    <property type="match status" value="1"/>
</dbReference>
<comment type="similarity">
    <text evidence="6">Belongs to the methyltransferase superfamily. RsmC family.</text>
</comment>
<evidence type="ECO:0000256" key="4">
    <source>
        <dbReference type="ARBA" id="ARBA00022679"/>
    </source>
</evidence>
<evidence type="ECO:0000256" key="6">
    <source>
        <dbReference type="HAMAP-Rule" id="MF_01862"/>
    </source>
</evidence>
<dbReference type="GO" id="GO:0032259">
    <property type="term" value="P:methylation"/>
    <property type="evidence" value="ECO:0007669"/>
    <property type="project" value="UniProtKB-KW"/>
</dbReference>
<keyword evidence="1 6" id="KW-0963">Cytoplasm</keyword>
<dbReference type="RefSeq" id="WP_345332812.1">
    <property type="nucleotide sequence ID" value="NZ_BAABJZ010000006.1"/>
</dbReference>
<organism evidence="9 10">
    <name type="scientific">Ferrimonas pelagia</name>
    <dbReference type="NCBI Taxonomy" id="1177826"/>
    <lineage>
        <taxon>Bacteria</taxon>
        <taxon>Pseudomonadati</taxon>
        <taxon>Pseudomonadota</taxon>
        <taxon>Gammaproteobacteria</taxon>
        <taxon>Alteromonadales</taxon>
        <taxon>Ferrimonadaceae</taxon>
        <taxon>Ferrimonas</taxon>
    </lineage>
</organism>
<comment type="subunit">
    <text evidence="6">Monomer.</text>
</comment>
<evidence type="ECO:0000256" key="2">
    <source>
        <dbReference type="ARBA" id="ARBA00022552"/>
    </source>
</evidence>
<evidence type="ECO:0000313" key="9">
    <source>
        <dbReference type="EMBL" id="GAA4874142.1"/>
    </source>
</evidence>
<gene>
    <name evidence="6" type="primary">rsmC</name>
    <name evidence="9" type="ORF">GCM10023333_03770</name>
</gene>
<dbReference type="CDD" id="cd02440">
    <property type="entry name" value="AdoMet_MTases"/>
    <property type="match status" value="1"/>
</dbReference>
<dbReference type="InterPro" id="IPR046977">
    <property type="entry name" value="RsmC/RlmG"/>
</dbReference>
<dbReference type="InterPro" id="IPR013675">
    <property type="entry name" value="Mtase_sm_N"/>
</dbReference>
<dbReference type="EMBL" id="BAABJZ010000006">
    <property type="protein sequence ID" value="GAA4874142.1"/>
    <property type="molecule type" value="Genomic_DNA"/>
</dbReference>
<protein>
    <recommendedName>
        <fullName evidence="6">Ribosomal RNA small subunit methyltransferase C</fullName>
        <ecNumber evidence="6">2.1.1.172</ecNumber>
    </recommendedName>
    <alternativeName>
        <fullName evidence="6">16S rRNA m2G1207 methyltransferase</fullName>
    </alternativeName>
    <alternativeName>
        <fullName evidence="6">rRNA (guanine-N(2)-)-methyltransferase RsmC</fullName>
    </alternativeName>
</protein>